<sequence length="1101" mass="126661">MITPLLPDPFPIYVRGLHVNTLDNPGAVRRFIESLGDFFKQEFNCKIQRIFLHSYHDNPSRLDGSASVLLKDFDEDDAKLRSLLDHPQKFEYLRWPHRKYEIRIKLDERPWQEREGEDLNNVFIASEVQLGLFIGPTTFMEQWACSEISEDIKVEFDCDGMCFEDAKPKLRCYEPNITSKDRQEITVRYLVRGVHFLLQYRFKNVHDTFKVSKQTTRNNTHTIYSLTISLSLPPRVFYIDPLSNPNLYTSSPILKDAKRIAFPFINSQRLHTFFQNDSDKKWRERIFGAVPDTGKFVDHRYTFRFKMKDGVGVGDEEGRFLGNLRKLERYGMVGKGMGLRSGVAEVVVVERESAPKPYDLRRAWLPFNLMWKVRSLISYNIVNEWVLNDEFMQLLKSAPANVMEKVLDGLVNPSRKQRMWDPVGSLKKRMERLDEVHAKILRTQENRNNRYIRKLIITPTKMYIAGPQWELTNRIVRVHEKIKRCTDRFLRVTFVEEDFGTIGGNAERNEAVFRRLECVLREGVRVDEMGYEFLHYSNSIVATNSQLKGAGCWFFASDPTHRDNVTATSIRRKLGSFSDIKNPALMGSRMALAFSATHVIGKVTLDNVIHIKDVVRTTGGEKYVFSDGVGKMGRSVAEAIAVNMQRWANTNCPVPSAVQFRQGGKKGVLTLDLNIPDNEVHVRDSQMKFYSGHTAMEICRVSWYSPGYLNRQFVVLLECLGIPVETFVDLKNEMVQKLDQLETNAEAAIKILSDNLDEWGVAGMLIGMIKAGFFNVGEPYLRNLLKLFKAIQLRDIKKRNRLLVKDSVTLLGVMDETGTLKEDEIFVQVKKPETGFEIKLADVEGTEEKMIVKGKVVILRAPCLHPGDVRTAMAVDVCELRHLENVVVFSQFGDRPLPNKLSGGDLDGDVFFVSWDPRIIPDRLHDPMEYSTAKPPDQLEKVQVQHIREHFVNYLKNDNLGSIDNNWLATADLYGADHNLSLKLAEKHSDAVDFAKKGKPAILDREDKAKQYPDFMEKSHKEVYTSHRANGVVYRSVDVAMSLVKEFRCDERLLVEGWREFLEEARVVKAAYDLDVRALMMQYGIRWVSIENALVFDSLWC</sequence>
<feature type="domain" description="RDRP core" evidence="2">
    <location>
        <begin position="457"/>
        <end position="1037"/>
    </location>
</feature>
<dbReference type="AlphaFoldDB" id="A0AAD5S631"/>
<accession>A0AAD5S631</accession>
<dbReference type="PANTHER" id="PTHR23079:SF55">
    <property type="entry name" value="RNA-DIRECTED RNA POLYMERASE"/>
    <property type="match status" value="1"/>
</dbReference>
<proteinExistence type="inferred from homology"/>
<keyword evidence="1" id="KW-0548">Nucleotidyltransferase</keyword>
<keyword evidence="4" id="KW-1185">Reference proteome</keyword>
<keyword evidence="1" id="KW-0694">RNA-binding</keyword>
<dbReference type="GO" id="GO:0003723">
    <property type="term" value="F:RNA binding"/>
    <property type="evidence" value="ECO:0007669"/>
    <property type="project" value="UniProtKB-KW"/>
</dbReference>
<dbReference type="GO" id="GO:0030422">
    <property type="term" value="P:siRNA processing"/>
    <property type="evidence" value="ECO:0007669"/>
    <property type="project" value="TreeGrafter"/>
</dbReference>
<dbReference type="EMBL" id="JADGJD010001501">
    <property type="protein sequence ID" value="KAJ3041241.1"/>
    <property type="molecule type" value="Genomic_DNA"/>
</dbReference>
<dbReference type="PANTHER" id="PTHR23079">
    <property type="entry name" value="RNA-DEPENDENT RNA POLYMERASE"/>
    <property type="match status" value="1"/>
</dbReference>
<evidence type="ECO:0000256" key="1">
    <source>
        <dbReference type="RuleBase" id="RU363098"/>
    </source>
</evidence>
<name>A0AAD5S631_9FUNG</name>
<comment type="caution">
    <text evidence="3">The sequence shown here is derived from an EMBL/GenBank/DDBJ whole genome shotgun (WGS) entry which is preliminary data.</text>
</comment>
<dbReference type="Proteomes" id="UP001212841">
    <property type="component" value="Unassembled WGS sequence"/>
</dbReference>
<evidence type="ECO:0000313" key="4">
    <source>
        <dbReference type="Proteomes" id="UP001212841"/>
    </source>
</evidence>
<dbReference type="InterPro" id="IPR007855">
    <property type="entry name" value="RDRP"/>
</dbReference>
<comment type="similarity">
    <text evidence="1">Belongs to the RdRP family.</text>
</comment>
<dbReference type="EC" id="2.7.7.48" evidence="1"/>
<evidence type="ECO:0000313" key="3">
    <source>
        <dbReference type="EMBL" id="KAJ3041241.1"/>
    </source>
</evidence>
<protein>
    <recommendedName>
        <fullName evidence="1">RNA-dependent RNA polymerase</fullName>
        <ecNumber evidence="1">2.7.7.48</ecNumber>
    </recommendedName>
</protein>
<comment type="catalytic activity">
    <reaction evidence="1">
        <text>RNA(n) + a ribonucleoside 5'-triphosphate = RNA(n+1) + diphosphate</text>
        <dbReference type="Rhea" id="RHEA:21248"/>
        <dbReference type="Rhea" id="RHEA-COMP:14527"/>
        <dbReference type="Rhea" id="RHEA-COMP:17342"/>
        <dbReference type="ChEBI" id="CHEBI:33019"/>
        <dbReference type="ChEBI" id="CHEBI:61557"/>
        <dbReference type="ChEBI" id="CHEBI:140395"/>
        <dbReference type="EC" id="2.7.7.48"/>
    </reaction>
</comment>
<gene>
    <name evidence="3" type="ORF">HK097_002362</name>
</gene>
<dbReference type="GO" id="GO:0003968">
    <property type="term" value="F:RNA-directed RNA polymerase activity"/>
    <property type="evidence" value="ECO:0007669"/>
    <property type="project" value="UniProtKB-KW"/>
</dbReference>
<organism evidence="3 4">
    <name type="scientific">Rhizophlyctis rosea</name>
    <dbReference type="NCBI Taxonomy" id="64517"/>
    <lineage>
        <taxon>Eukaryota</taxon>
        <taxon>Fungi</taxon>
        <taxon>Fungi incertae sedis</taxon>
        <taxon>Chytridiomycota</taxon>
        <taxon>Chytridiomycota incertae sedis</taxon>
        <taxon>Chytridiomycetes</taxon>
        <taxon>Rhizophlyctidales</taxon>
        <taxon>Rhizophlyctidaceae</taxon>
        <taxon>Rhizophlyctis</taxon>
    </lineage>
</organism>
<reference evidence="3" key="1">
    <citation type="submission" date="2020-05" db="EMBL/GenBank/DDBJ databases">
        <title>Phylogenomic resolution of chytrid fungi.</title>
        <authorList>
            <person name="Stajich J.E."/>
            <person name="Amses K."/>
            <person name="Simmons R."/>
            <person name="Seto K."/>
            <person name="Myers J."/>
            <person name="Bonds A."/>
            <person name="Quandt C.A."/>
            <person name="Barry K."/>
            <person name="Liu P."/>
            <person name="Grigoriev I."/>
            <person name="Longcore J.E."/>
            <person name="James T.Y."/>
        </authorList>
    </citation>
    <scope>NUCLEOTIDE SEQUENCE</scope>
    <source>
        <strain evidence="3">JEL0318</strain>
    </source>
</reference>
<dbReference type="InterPro" id="IPR057596">
    <property type="entry name" value="RDRP_core"/>
</dbReference>
<evidence type="ECO:0000259" key="2">
    <source>
        <dbReference type="Pfam" id="PF05183"/>
    </source>
</evidence>
<keyword evidence="1" id="KW-0808">Transferase</keyword>
<keyword evidence="1" id="KW-0696">RNA-directed RNA polymerase</keyword>
<dbReference type="GO" id="GO:0031380">
    <property type="term" value="C:nuclear RNA-directed RNA polymerase complex"/>
    <property type="evidence" value="ECO:0007669"/>
    <property type="project" value="TreeGrafter"/>
</dbReference>
<dbReference type="Pfam" id="PF05183">
    <property type="entry name" value="RdRP"/>
    <property type="match status" value="1"/>
</dbReference>